<keyword evidence="2" id="KW-0732">Signal</keyword>
<feature type="region of interest" description="Disordered" evidence="1">
    <location>
        <begin position="152"/>
        <end position="172"/>
    </location>
</feature>
<feature type="chain" id="PRO_5040395123" evidence="2">
    <location>
        <begin position="22"/>
        <end position="249"/>
    </location>
</feature>
<dbReference type="AlphaFoldDB" id="A0A9P7D1E1"/>
<sequence>MRSRLLSVIVHTFLMLRMSQASGSSPLENILQLSSGECCGYFATNPLIIDHSAVVIIFEHSYFIFDKRRYLQDRQESGPSFYAALERYTASPHAAAVRENVSAAVQAYEEAVTTAAHAYEEAVRTAVYTHHGHSPAWMTKLPFGPLKRKAKEAFERSQEAKQSFERSQEKEKESLCSQAKVKSIEAILKISLNHRMERPTPSVETVARATALDVPLKYPWSDFKCIKIIRMELNVPNNISDSSFAAVDE</sequence>
<name>A0A9P7D1E1_9AGAM</name>
<dbReference type="OrthoDB" id="2680724at2759"/>
<evidence type="ECO:0000313" key="3">
    <source>
        <dbReference type="EMBL" id="KAG1775472.1"/>
    </source>
</evidence>
<organism evidence="3 4">
    <name type="scientific">Suillus placidus</name>
    <dbReference type="NCBI Taxonomy" id="48579"/>
    <lineage>
        <taxon>Eukaryota</taxon>
        <taxon>Fungi</taxon>
        <taxon>Dikarya</taxon>
        <taxon>Basidiomycota</taxon>
        <taxon>Agaricomycotina</taxon>
        <taxon>Agaricomycetes</taxon>
        <taxon>Agaricomycetidae</taxon>
        <taxon>Boletales</taxon>
        <taxon>Suillineae</taxon>
        <taxon>Suillaceae</taxon>
        <taxon>Suillus</taxon>
    </lineage>
</organism>
<dbReference type="EMBL" id="JABBWD010000033">
    <property type="protein sequence ID" value="KAG1775472.1"/>
    <property type="molecule type" value="Genomic_DNA"/>
</dbReference>
<proteinExistence type="predicted"/>
<protein>
    <submittedName>
        <fullName evidence="3">Uncharacterized protein</fullName>
    </submittedName>
</protein>
<reference evidence="3" key="1">
    <citation type="journal article" date="2020" name="New Phytol.">
        <title>Comparative genomics reveals dynamic genome evolution in host specialist ectomycorrhizal fungi.</title>
        <authorList>
            <person name="Lofgren L.A."/>
            <person name="Nguyen N.H."/>
            <person name="Vilgalys R."/>
            <person name="Ruytinx J."/>
            <person name="Liao H.L."/>
            <person name="Branco S."/>
            <person name="Kuo A."/>
            <person name="LaButti K."/>
            <person name="Lipzen A."/>
            <person name="Andreopoulos W."/>
            <person name="Pangilinan J."/>
            <person name="Riley R."/>
            <person name="Hundley H."/>
            <person name="Na H."/>
            <person name="Barry K."/>
            <person name="Grigoriev I.V."/>
            <person name="Stajich J.E."/>
            <person name="Kennedy P.G."/>
        </authorList>
    </citation>
    <scope>NUCLEOTIDE SEQUENCE</scope>
    <source>
        <strain evidence="3">DOB743</strain>
    </source>
</reference>
<gene>
    <name evidence="3" type="ORF">EV702DRAFT_1046823</name>
</gene>
<feature type="signal peptide" evidence="2">
    <location>
        <begin position="1"/>
        <end position="21"/>
    </location>
</feature>
<evidence type="ECO:0000256" key="1">
    <source>
        <dbReference type="SAM" id="MobiDB-lite"/>
    </source>
</evidence>
<evidence type="ECO:0000313" key="4">
    <source>
        <dbReference type="Proteomes" id="UP000714275"/>
    </source>
</evidence>
<dbReference type="Proteomes" id="UP000714275">
    <property type="component" value="Unassembled WGS sequence"/>
</dbReference>
<evidence type="ECO:0000256" key="2">
    <source>
        <dbReference type="SAM" id="SignalP"/>
    </source>
</evidence>
<keyword evidence="4" id="KW-1185">Reference proteome</keyword>
<comment type="caution">
    <text evidence="3">The sequence shown here is derived from an EMBL/GenBank/DDBJ whole genome shotgun (WGS) entry which is preliminary data.</text>
</comment>
<accession>A0A9P7D1E1</accession>